<dbReference type="PANTHER" id="PTHR11109">
    <property type="entry name" value="GTP CYCLOHYDROLASE I"/>
    <property type="match status" value="1"/>
</dbReference>
<dbReference type="UniPathway" id="UPA00848">
    <property type="reaction ID" value="UER00151"/>
</dbReference>
<dbReference type="InterPro" id="IPR020602">
    <property type="entry name" value="GTP_CycHdrlase_I_dom"/>
</dbReference>
<dbReference type="Gene3D" id="3.30.1130.10">
    <property type="match status" value="1"/>
</dbReference>
<dbReference type="InterPro" id="IPR043134">
    <property type="entry name" value="GTP-CH-I_N"/>
</dbReference>
<dbReference type="EC" id="3.5.4.16" evidence="2"/>
<dbReference type="GO" id="GO:0005525">
    <property type="term" value="F:GTP binding"/>
    <property type="evidence" value="ECO:0007669"/>
    <property type="project" value="TreeGrafter"/>
</dbReference>
<dbReference type="InterPro" id="IPR001474">
    <property type="entry name" value="GTP_CycHdrlase_I"/>
</dbReference>
<dbReference type="EMBL" id="LR798243">
    <property type="protein sequence ID" value="CAB5215192.1"/>
    <property type="molecule type" value="Genomic_DNA"/>
</dbReference>
<gene>
    <name evidence="5" type="ORF">UFOVP190_441</name>
</gene>
<dbReference type="Gene3D" id="1.10.286.10">
    <property type="match status" value="1"/>
</dbReference>
<feature type="domain" description="GTP cyclohydrolase I" evidence="4">
    <location>
        <begin position="65"/>
        <end position="230"/>
    </location>
</feature>
<protein>
    <recommendedName>
        <fullName evidence="2">GTP cyclohydrolase I</fullName>
        <ecNumber evidence="2">3.5.4.16</ecNumber>
    </recommendedName>
</protein>
<dbReference type="SUPFAM" id="SSF55620">
    <property type="entry name" value="Tetrahydrobiopterin biosynthesis enzymes-like"/>
    <property type="match status" value="1"/>
</dbReference>
<name>A0A6J7WHF2_9CAUD</name>
<organism evidence="5">
    <name type="scientific">uncultured Caudovirales phage</name>
    <dbReference type="NCBI Taxonomy" id="2100421"/>
    <lineage>
        <taxon>Viruses</taxon>
        <taxon>Duplodnaviria</taxon>
        <taxon>Heunggongvirae</taxon>
        <taxon>Uroviricota</taxon>
        <taxon>Caudoviricetes</taxon>
        <taxon>Peduoviridae</taxon>
        <taxon>Maltschvirus</taxon>
        <taxon>Maltschvirus maltsch</taxon>
    </lineage>
</organism>
<dbReference type="GO" id="GO:0003934">
    <property type="term" value="F:GTP cyclohydrolase I activity"/>
    <property type="evidence" value="ECO:0007669"/>
    <property type="project" value="UniProtKB-EC"/>
</dbReference>
<dbReference type="PANTHER" id="PTHR11109:SF7">
    <property type="entry name" value="GTP CYCLOHYDROLASE 1"/>
    <property type="match status" value="1"/>
</dbReference>
<proteinExistence type="predicted"/>
<dbReference type="GO" id="GO:0046654">
    <property type="term" value="P:tetrahydrofolate biosynthetic process"/>
    <property type="evidence" value="ECO:0007669"/>
    <property type="project" value="InterPro"/>
</dbReference>
<reference evidence="5" key="1">
    <citation type="submission" date="2020-05" db="EMBL/GenBank/DDBJ databases">
        <authorList>
            <person name="Chiriac C."/>
            <person name="Salcher M."/>
            <person name="Ghai R."/>
            <person name="Kavagutti S V."/>
        </authorList>
    </citation>
    <scope>NUCLEOTIDE SEQUENCE</scope>
</reference>
<dbReference type="GO" id="GO:0008270">
    <property type="term" value="F:zinc ion binding"/>
    <property type="evidence" value="ECO:0007669"/>
    <property type="project" value="TreeGrafter"/>
</dbReference>
<comment type="pathway">
    <text evidence="1">Cofactor biosynthesis; 7,8-dihydroneopterin triphosphate biosynthesis; 7,8-dihydroneopterin triphosphate from GTP: step 1/1.</text>
</comment>
<evidence type="ECO:0000256" key="2">
    <source>
        <dbReference type="ARBA" id="ARBA00012715"/>
    </source>
</evidence>
<keyword evidence="3 5" id="KW-0378">Hydrolase</keyword>
<dbReference type="GO" id="GO:0006729">
    <property type="term" value="P:tetrahydrobiopterin biosynthetic process"/>
    <property type="evidence" value="ECO:0007669"/>
    <property type="project" value="TreeGrafter"/>
</dbReference>
<accession>A0A6J7WHF2</accession>
<dbReference type="InterPro" id="IPR043133">
    <property type="entry name" value="GTP-CH-I_C/QueF"/>
</dbReference>
<evidence type="ECO:0000313" key="5">
    <source>
        <dbReference type="EMBL" id="CAB5215192.1"/>
    </source>
</evidence>
<sequence length="239" mass="26965">MSELHYKEEDGRPLSQVIRNRLKQGNKRFWAGDNISEYVSDVEKDTLINEATVAFEGVLDTLLIDRENDPNSKGTARRLAKMYYNEIMAGRYEPAPDATAFPNDSEDRYEGMLVVRSELRSMCSHHHQPVSGVAYIGIIAANKLIGLSKYTRIAQWCARRGTLQEELCNDIAREIMRATDSKNVGVYIQATHGCCENRGIMAHSSLTQTTVLKGAFNTDPGTKKEFMDNIKLQQDFAPR</sequence>
<evidence type="ECO:0000256" key="3">
    <source>
        <dbReference type="ARBA" id="ARBA00022801"/>
    </source>
</evidence>
<evidence type="ECO:0000256" key="1">
    <source>
        <dbReference type="ARBA" id="ARBA00005080"/>
    </source>
</evidence>
<dbReference type="Pfam" id="PF01227">
    <property type="entry name" value="GTP_cyclohydroI"/>
    <property type="match status" value="1"/>
</dbReference>
<evidence type="ECO:0000259" key="4">
    <source>
        <dbReference type="Pfam" id="PF01227"/>
    </source>
</evidence>